<name>A0A4Q7LST5_9MICO</name>
<keyword evidence="1" id="KW-0472">Membrane</keyword>
<sequence length="79" mass="8605">MHANASRDGLESMSDSRQTTPSLGFLFAGAMFVAMGFLSIVIDVPVLAWSFLPMGAFLIVIWFANRTKASRDDVGGNRH</sequence>
<dbReference type="AlphaFoldDB" id="A0A4Q7LST5"/>
<keyword evidence="1" id="KW-0812">Transmembrane</keyword>
<comment type="caution">
    <text evidence="2">The sequence shown here is derived from an EMBL/GenBank/DDBJ whole genome shotgun (WGS) entry which is preliminary data.</text>
</comment>
<protein>
    <submittedName>
        <fullName evidence="2">Uncharacterized protein</fullName>
    </submittedName>
</protein>
<evidence type="ECO:0000313" key="3">
    <source>
        <dbReference type="Proteomes" id="UP000293519"/>
    </source>
</evidence>
<gene>
    <name evidence="2" type="ORF">EV141_1442</name>
</gene>
<proteinExistence type="predicted"/>
<feature type="transmembrane region" description="Helical" evidence="1">
    <location>
        <begin position="21"/>
        <end position="40"/>
    </location>
</feature>
<keyword evidence="3" id="KW-1185">Reference proteome</keyword>
<dbReference type="EMBL" id="SGWW01000002">
    <property type="protein sequence ID" value="RZS57724.1"/>
    <property type="molecule type" value="Genomic_DNA"/>
</dbReference>
<organism evidence="2 3">
    <name type="scientific">Microcella putealis</name>
    <dbReference type="NCBI Taxonomy" id="337005"/>
    <lineage>
        <taxon>Bacteria</taxon>
        <taxon>Bacillati</taxon>
        <taxon>Actinomycetota</taxon>
        <taxon>Actinomycetes</taxon>
        <taxon>Micrococcales</taxon>
        <taxon>Microbacteriaceae</taxon>
        <taxon>Microcella</taxon>
    </lineage>
</organism>
<feature type="transmembrane region" description="Helical" evidence="1">
    <location>
        <begin position="46"/>
        <end position="64"/>
    </location>
</feature>
<evidence type="ECO:0000313" key="2">
    <source>
        <dbReference type="EMBL" id="RZS57724.1"/>
    </source>
</evidence>
<accession>A0A4Q7LST5</accession>
<evidence type="ECO:0000256" key="1">
    <source>
        <dbReference type="SAM" id="Phobius"/>
    </source>
</evidence>
<dbReference type="Proteomes" id="UP000293519">
    <property type="component" value="Unassembled WGS sequence"/>
</dbReference>
<keyword evidence="1" id="KW-1133">Transmembrane helix</keyword>
<reference evidence="2 3" key="1">
    <citation type="journal article" date="2015" name="Stand. Genomic Sci.">
        <title>Genomic Encyclopedia of Bacterial and Archaeal Type Strains, Phase III: the genomes of soil and plant-associated and newly described type strains.</title>
        <authorList>
            <person name="Whitman W.B."/>
            <person name="Woyke T."/>
            <person name="Klenk H.P."/>
            <person name="Zhou Y."/>
            <person name="Lilburn T.G."/>
            <person name="Beck B.J."/>
            <person name="De Vos P."/>
            <person name="Vandamme P."/>
            <person name="Eisen J.A."/>
            <person name="Garrity G."/>
            <person name="Hugenholtz P."/>
            <person name="Kyrpides N.C."/>
        </authorList>
    </citation>
    <scope>NUCLEOTIDE SEQUENCE [LARGE SCALE GENOMIC DNA]</scope>
    <source>
        <strain evidence="2 3">CV2</strain>
    </source>
</reference>